<dbReference type="Proteomes" id="UP000656274">
    <property type="component" value="Unassembled WGS sequence"/>
</dbReference>
<organism evidence="10 11">
    <name type="scientific">Flavobacterium proteolyticum</name>
    <dbReference type="NCBI Taxonomy" id="2911683"/>
    <lineage>
        <taxon>Bacteria</taxon>
        <taxon>Pseudomonadati</taxon>
        <taxon>Bacteroidota</taxon>
        <taxon>Flavobacteriia</taxon>
        <taxon>Flavobacteriales</taxon>
        <taxon>Flavobacteriaceae</taxon>
        <taxon>Flavobacterium</taxon>
    </lineage>
</organism>
<feature type="transmembrane region" description="Helical" evidence="8">
    <location>
        <begin position="327"/>
        <end position="347"/>
    </location>
</feature>
<dbReference type="SUPFAM" id="SSF55874">
    <property type="entry name" value="ATPase domain of HSP90 chaperone/DNA topoisomerase II/histidine kinase"/>
    <property type="match status" value="1"/>
</dbReference>
<evidence type="ECO:0000313" key="10">
    <source>
        <dbReference type="EMBL" id="MBE9575461.1"/>
    </source>
</evidence>
<dbReference type="RefSeq" id="WP_194093375.1">
    <property type="nucleotide sequence ID" value="NZ_JADFTZ010000001.1"/>
</dbReference>
<keyword evidence="7" id="KW-0067">ATP-binding</keyword>
<comment type="caution">
    <text evidence="10">The sequence shown here is derived from an EMBL/GenBank/DDBJ whole genome shotgun (WGS) entry which is preliminary data.</text>
</comment>
<keyword evidence="8" id="KW-0812">Transmembrane</keyword>
<dbReference type="InterPro" id="IPR011495">
    <property type="entry name" value="Sig_transdc_His_kin_sub2_dim/P"/>
</dbReference>
<sequence>MRIITTIFFCLILQSVFSQNNFDQRLQYFIENSQYDSARVIILSELRNEKISPKKKALIKIRYAEVLKSLAKSDSCFYYLESAEKTFSKLNDTDELFHILVVKAEISRYVGNRNLANDFIYKAEKLFLKSNNSEYKYHYLNRRIAILAQYYNNIQDSVVKIHKLSNLILADQVKIKDKSIIVYTLNEIGFLSFVEEPKTALYYFLKAFKVAEKYDAKIAYVDVSINLGRYYQQKEGYFSKAIYYYQKGLKKAKEINNLWQMQQIYNELKNTTFLSKDYENAMHYSDSLNGINSLLNEYENKKKYELLENNYIIQKKEKELVASRKNLLLLFVILLFLFTGLATLWFYSNKIRKSKKTLEKLNKENEFLVSETNHRVNNNLQLISLLINETIRKNKTENKENKDLIRLQSKIQSIALLHRELYASKDKKTIDLQLYFAKIGESFSEICTYENIDLKLKADSISSDSDSAMYMGLLVTELIMNSVKYAFKEDQIKNIAIEIIKIQNQFEFSYSDNGQKNNSKEINPILVKQLCQQLGVQPEIIINNGFHLNFIKSFEND</sequence>
<keyword evidence="8" id="KW-1133">Transmembrane helix</keyword>
<keyword evidence="11" id="KW-1185">Reference proteome</keyword>
<name>A0ABR9WNG8_9FLAO</name>
<reference evidence="10 11" key="1">
    <citation type="submission" date="2020-10" db="EMBL/GenBank/DDBJ databases">
        <title>The genome sequence of Flavobacterium aquaticum 1Y8A.</title>
        <authorList>
            <person name="Liu Y."/>
        </authorList>
    </citation>
    <scope>NUCLEOTIDE SEQUENCE [LARGE SCALE GENOMIC DNA]</scope>
    <source>
        <strain evidence="10 11">1Y8A</strain>
    </source>
</reference>
<dbReference type="GO" id="GO:0016301">
    <property type="term" value="F:kinase activity"/>
    <property type="evidence" value="ECO:0007669"/>
    <property type="project" value="UniProtKB-KW"/>
</dbReference>
<feature type="domain" description="Signal transduction histidine kinase subgroup 2 dimerisation and phosphoacceptor" evidence="9">
    <location>
        <begin position="371"/>
        <end position="444"/>
    </location>
</feature>
<proteinExistence type="predicted"/>
<comment type="catalytic activity">
    <reaction evidence="1">
        <text>ATP + protein L-histidine = ADP + protein N-phospho-L-histidine.</text>
        <dbReference type="EC" id="2.7.13.3"/>
    </reaction>
</comment>
<evidence type="ECO:0000256" key="3">
    <source>
        <dbReference type="ARBA" id="ARBA00022553"/>
    </source>
</evidence>
<keyword evidence="4" id="KW-0808">Transferase</keyword>
<evidence type="ECO:0000256" key="6">
    <source>
        <dbReference type="ARBA" id="ARBA00022777"/>
    </source>
</evidence>
<evidence type="ECO:0000256" key="2">
    <source>
        <dbReference type="ARBA" id="ARBA00012438"/>
    </source>
</evidence>
<evidence type="ECO:0000313" key="11">
    <source>
        <dbReference type="Proteomes" id="UP000656274"/>
    </source>
</evidence>
<dbReference type="EC" id="2.7.13.3" evidence="2"/>
<dbReference type="SUPFAM" id="SSF48452">
    <property type="entry name" value="TPR-like"/>
    <property type="match status" value="1"/>
</dbReference>
<keyword evidence="6 10" id="KW-0418">Kinase</keyword>
<evidence type="ECO:0000256" key="8">
    <source>
        <dbReference type="SAM" id="Phobius"/>
    </source>
</evidence>
<accession>A0ABR9WNG8</accession>
<gene>
    <name evidence="10" type="ORF">IM755_01960</name>
</gene>
<dbReference type="PANTHER" id="PTHR41523:SF8">
    <property type="entry name" value="ETHYLENE RESPONSE SENSOR PROTEIN"/>
    <property type="match status" value="1"/>
</dbReference>
<protein>
    <recommendedName>
        <fullName evidence="2">histidine kinase</fullName>
        <ecNumber evidence="2">2.7.13.3</ecNumber>
    </recommendedName>
</protein>
<keyword evidence="8" id="KW-0472">Membrane</keyword>
<evidence type="ECO:0000256" key="4">
    <source>
        <dbReference type="ARBA" id="ARBA00022679"/>
    </source>
</evidence>
<dbReference type="EMBL" id="JADFTZ010000001">
    <property type="protein sequence ID" value="MBE9575461.1"/>
    <property type="molecule type" value="Genomic_DNA"/>
</dbReference>
<dbReference type="Gene3D" id="1.25.40.10">
    <property type="entry name" value="Tetratricopeptide repeat domain"/>
    <property type="match status" value="1"/>
</dbReference>
<dbReference type="InterPro" id="IPR036890">
    <property type="entry name" value="HATPase_C_sf"/>
</dbReference>
<evidence type="ECO:0000256" key="7">
    <source>
        <dbReference type="ARBA" id="ARBA00022840"/>
    </source>
</evidence>
<dbReference type="Gene3D" id="3.30.565.10">
    <property type="entry name" value="Histidine kinase-like ATPase, C-terminal domain"/>
    <property type="match status" value="1"/>
</dbReference>
<evidence type="ECO:0000259" key="9">
    <source>
        <dbReference type="Pfam" id="PF07568"/>
    </source>
</evidence>
<dbReference type="Pfam" id="PF07568">
    <property type="entry name" value="HisKA_2"/>
    <property type="match status" value="1"/>
</dbReference>
<dbReference type="InterPro" id="IPR011990">
    <property type="entry name" value="TPR-like_helical_dom_sf"/>
</dbReference>
<dbReference type="PANTHER" id="PTHR41523">
    <property type="entry name" value="TWO-COMPONENT SYSTEM SENSOR PROTEIN"/>
    <property type="match status" value="1"/>
</dbReference>
<evidence type="ECO:0000256" key="1">
    <source>
        <dbReference type="ARBA" id="ARBA00000085"/>
    </source>
</evidence>
<keyword evidence="3" id="KW-0597">Phosphoprotein</keyword>
<keyword evidence="5" id="KW-0547">Nucleotide-binding</keyword>
<evidence type="ECO:0000256" key="5">
    <source>
        <dbReference type="ARBA" id="ARBA00022741"/>
    </source>
</evidence>